<name>A0A109BKZ6_HYPSL</name>
<dbReference type="RefSeq" id="WP_068459897.1">
    <property type="nucleotide sequence ID" value="NZ_LMTR01000028.1"/>
</dbReference>
<reference evidence="1 2" key="1">
    <citation type="submission" date="2015-10" db="EMBL/GenBank/DDBJ databases">
        <title>Transcriptomic analysis of a linuron degrading triple-species bacterial consortium.</title>
        <authorList>
            <person name="Albers P."/>
        </authorList>
    </citation>
    <scope>NUCLEOTIDE SEQUENCE [LARGE SCALE GENOMIC DNA]</scope>
    <source>
        <strain evidence="1 2">WDL6</strain>
    </source>
</reference>
<sequence length="221" mass="24332">MEPLIIRAELRHGYVSSDPWSPSIDGILAYVVMRERLGEEAFVTTAPKTSDLRPVEGLPLEEIRDGDVWWYACSSPAAVGKAAVRQVFFHRRFDDQAERFLPEKTGRVLTAAGPYKSSRLADMHTVCRALEWRAVGDRQDVERLLRSVTSVGGARGRGYGSVVAWDVQVGGDDDARQARLCRPLPAGYAAKMGVDGDVMPWHVVPPARAPGARMECVMPNA</sequence>
<dbReference type="Proteomes" id="UP000059074">
    <property type="component" value="Unassembled WGS sequence"/>
</dbReference>
<evidence type="ECO:0000313" key="2">
    <source>
        <dbReference type="Proteomes" id="UP000059074"/>
    </source>
</evidence>
<dbReference type="AlphaFoldDB" id="A0A109BKZ6"/>
<accession>A0A109BKZ6</accession>
<dbReference type="PATRIC" id="fig|121290.4.peg.3499"/>
<gene>
    <name evidence="1" type="ORF">APY04_0807</name>
</gene>
<evidence type="ECO:0000313" key="1">
    <source>
        <dbReference type="EMBL" id="KWT70746.1"/>
    </source>
</evidence>
<keyword evidence="2" id="KW-1185">Reference proteome</keyword>
<dbReference type="EMBL" id="LMTR01000028">
    <property type="protein sequence ID" value="KWT70746.1"/>
    <property type="molecule type" value="Genomic_DNA"/>
</dbReference>
<dbReference type="OrthoDB" id="8448630at2"/>
<dbReference type="STRING" id="121290.APY04_0807"/>
<proteinExistence type="predicted"/>
<comment type="caution">
    <text evidence="1">The sequence shown here is derived from an EMBL/GenBank/DDBJ whole genome shotgun (WGS) entry which is preliminary data.</text>
</comment>
<protein>
    <submittedName>
        <fullName evidence="1">Uncharacterized protein</fullName>
    </submittedName>
</protein>
<organism evidence="1 2">
    <name type="scientific">Hyphomicrobium sulfonivorans</name>
    <dbReference type="NCBI Taxonomy" id="121290"/>
    <lineage>
        <taxon>Bacteria</taxon>
        <taxon>Pseudomonadati</taxon>
        <taxon>Pseudomonadota</taxon>
        <taxon>Alphaproteobacteria</taxon>
        <taxon>Hyphomicrobiales</taxon>
        <taxon>Hyphomicrobiaceae</taxon>
        <taxon>Hyphomicrobium</taxon>
    </lineage>
</organism>